<reference evidence="6" key="1">
    <citation type="journal article" date="2013" name="Ind. Biotechnol.">
        <title>Comparative genomics analysis of Trichoderma reesei strains.</title>
        <authorList>
            <person name="Koike H."/>
            <person name="Aerts A."/>
            <person name="LaButti K."/>
            <person name="Grigoriev I.V."/>
            <person name="Baker S.E."/>
        </authorList>
    </citation>
    <scope>NUCLEOTIDE SEQUENCE [LARGE SCALE GENOMIC DNA]</scope>
    <source>
        <strain evidence="6">ATCC 56765 / BCRC 32924 / NRRL 11460 / Rut C-30</strain>
    </source>
</reference>
<dbReference type="InterPro" id="IPR000246">
    <property type="entry name" value="Peptidase_T2"/>
</dbReference>
<organism evidence="5 6">
    <name type="scientific">Hypocrea jecorina (strain ATCC 56765 / BCRC 32924 / NRRL 11460 / Rut C-30)</name>
    <name type="common">Trichoderma reesei</name>
    <dbReference type="NCBI Taxonomy" id="1344414"/>
    <lineage>
        <taxon>Eukaryota</taxon>
        <taxon>Fungi</taxon>
        <taxon>Dikarya</taxon>
        <taxon>Ascomycota</taxon>
        <taxon>Pezizomycotina</taxon>
        <taxon>Sordariomycetes</taxon>
        <taxon>Hypocreomycetidae</taxon>
        <taxon>Hypocreales</taxon>
        <taxon>Hypocreaceae</taxon>
        <taxon>Trichoderma</taxon>
    </lineage>
</organism>
<evidence type="ECO:0000256" key="4">
    <source>
        <dbReference type="SAM" id="MobiDB-lite"/>
    </source>
</evidence>
<evidence type="ECO:0000256" key="2">
    <source>
        <dbReference type="PIRSR" id="PIRSR600246-2"/>
    </source>
</evidence>
<keyword evidence="5" id="KW-0378">Hydrolase</keyword>
<sequence>MEYRKQPVVEAGVHIQPRLIIHGGAGNIQRSNFPAEKYAAYRDALLSIVTKTQAFMNSSTSSSSSSPYPEEKKKRHPSALDIATHAVVLLEDNPLFNSGHGAVFTRDGINELEASVMVSRGLKKRGVGVMGLRRVRNPILLAKKMLEHGEDDLAPAGSVPSSSSSSCVSSFGTSASLVDDVDDGDGGVIKGVVERNDDLDVPSAQGHTQLHGPTAEKLAAKYNLPLVDPSYFFTQQRWDEHIRALEREKSGIASSSSSSATWHADEYLPQGTCGAVALDAEGVICAATSTGGMTNKLTGRIGDTPVVGAGFWAEEWDEEEGAADGFRAEPGSIISFAGPLKGLLADCFPTPWMYSPSPSFSPLLETTSTTTTTTRSVGFSGTGNGDSFLRVNAVRTVAAIARYRPCPGSLALAKVAAPGGQLQQSAGDRWGRTGEGEGGIIGLECVLDRDERGRVVGVRSEVLMEYNCGGMYRAWIDDEEKPVMSIWSNGSADELCEPCLN</sequence>
<feature type="region of interest" description="Disordered" evidence="4">
    <location>
        <begin position="56"/>
        <end position="77"/>
    </location>
</feature>
<dbReference type="SUPFAM" id="SSF56235">
    <property type="entry name" value="N-terminal nucleophile aminohydrolases (Ntn hydrolases)"/>
    <property type="match status" value="1"/>
</dbReference>
<evidence type="ECO:0000256" key="1">
    <source>
        <dbReference type="PIRSR" id="PIRSR600246-1"/>
    </source>
</evidence>
<evidence type="ECO:0000313" key="5">
    <source>
        <dbReference type="EMBL" id="ETR98115.1"/>
    </source>
</evidence>
<dbReference type="CDD" id="cd04701">
    <property type="entry name" value="Asparaginase_2"/>
    <property type="match status" value="1"/>
</dbReference>
<evidence type="ECO:0000313" key="6">
    <source>
        <dbReference type="Proteomes" id="UP000024376"/>
    </source>
</evidence>
<dbReference type="Gene3D" id="3.60.20.30">
    <property type="entry name" value="(Glycosyl)asparaginase"/>
    <property type="match status" value="1"/>
</dbReference>
<dbReference type="Proteomes" id="UP000024376">
    <property type="component" value="Unassembled WGS sequence"/>
</dbReference>
<dbReference type="GO" id="GO:0016787">
    <property type="term" value="F:hydrolase activity"/>
    <property type="evidence" value="ECO:0007669"/>
    <property type="project" value="UniProtKB-KW"/>
</dbReference>
<dbReference type="OrthoDB" id="2262349at2759"/>
<feature type="binding site" evidence="2">
    <location>
        <begin position="300"/>
        <end position="303"/>
    </location>
    <ligand>
        <name>substrate</name>
    </ligand>
</feature>
<dbReference type="EMBL" id="KI911165">
    <property type="protein sequence ID" value="ETR98115.1"/>
    <property type="molecule type" value="Genomic_DNA"/>
</dbReference>
<feature type="active site" description="Nucleophile" evidence="1">
    <location>
        <position position="272"/>
    </location>
</feature>
<proteinExistence type="predicted"/>
<dbReference type="HOGENOM" id="CLU_021603_1_0_1"/>
<gene>
    <name evidence="5" type="ORF">M419DRAFT_26581</name>
</gene>
<dbReference type="PANTHER" id="PTHR10188:SF43">
    <property type="entry name" value="ASPARAGINASE (EUROFUNG)"/>
    <property type="match status" value="1"/>
</dbReference>
<evidence type="ECO:0000256" key="3">
    <source>
        <dbReference type="PIRSR" id="PIRSR600246-3"/>
    </source>
</evidence>
<name>A0A024S0Z4_HYPJR</name>
<dbReference type="AlphaFoldDB" id="A0A024S0Z4"/>
<feature type="site" description="Cleavage; by autolysis" evidence="3">
    <location>
        <begin position="271"/>
        <end position="272"/>
    </location>
</feature>
<dbReference type="GO" id="GO:0005737">
    <property type="term" value="C:cytoplasm"/>
    <property type="evidence" value="ECO:0007669"/>
    <property type="project" value="TreeGrafter"/>
</dbReference>
<feature type="binding site" evidence="2">
    <location>
        <begin position="382"/>
        <end position="385"/>
    </location>
    <ligand>
        <name>substrate</name>
    </ligand>
</feature>
<dbReference type="PANTHER" id="PTHR10188">
    <property type="entry name" value="L-ASPARAGINASE"/>
    <property type="match status" value="1"/>
</dbReference>
<accession>A0A024S0Z4</accession>
<dbReference type="KEGG" id="trr:M419DRAFT_26581"/>
<protein>
    <submittedName>
        <fullName evidence="5">N-terminal nucleophile aminohydrolase</fullName>
    </submittedName>
</protein>
<dbReference type="Pfam" id="PF01112">
    <property type="entry name" value="Asparaginase_2"/>
    <property type="match status" value="2"/>
</dbReference>
<dbReference type="InterPro" id="IPR029055">
    <property type="entry name" value="Ntn_hydrolases_N"/>
</dbReference>